<dbReference type="Proteomes" id="UP001597453">
    <property type="component" value="Unassembled WGS sequence"/>
</dbReference>
<evidence type="ECO:0000256" key="1">
    <source>
        <dbReference type="SAM" id="Phobius"/>
    </source>
</evidence>
<keyword evidence="1" id="KW-0472">Membrane</keyword>
<organism evidence="2 3">
    <name type="scientific">Gulosibacter bifidus</name>
    <dbReference type="NCBI Taxonomy" id="272239"/>
    <lineage>
        <taxon>Bacteria</taxon>
        <taxon>Bacillati</taxon>
        <taxon>Actinomycetota</taxon>
        <taxon>Actinomycetes</taxon>
        <taxon>Micrococcales</taxon>
        <taxon>Microbacteriaceae</taxon>
        <taxon>Gulosibacter</taxon>
    </lineage>
</organism>
<keyword evidence="1" id="KW-0812">Transmembrane</keyword>
<evidence type="ECO:0000313" key="3">
    <source>
        <dbReference type="Proteomes" id="UP001597453"/>
    </source>
</evidence>
<accession>A0ABW5RG12</accession>
<comment type="caution">
    <text evidence="2">The sequence shown here is derived from an EMBL/GenBank/DDBJ whole genome shotgun (WGS) entry which is preliminary data.</text>
</comment>
<gene>
    <name evidence="2" type="ORF">ACFSUQ_01805</name>
</gene>
<dbReference type="RefSeq" id="WP_066054735.1">
    <property type="nucleotide sequence ID" value="NZ_JBHUNF010000001.1"/>
</dbReference>
<feature type="transmembrane region" description="Helical" evidence="1">
    <location>
        <begin position="6"/>
        <end position="26"/>
    </location>
</feature>
<dbReference type="EMBL" id="JBHUNF010000001">
    <property type="protein sequence ID" value="MFD2674041.1"/>
    <property type="molecule type" value="Genomic_DNA"/>
</dbReference>
<sequence>MISWFTWIQVIIAVASCIVALGVGIAGRKPNDLSVGGVALSGVLLLVQIVLAIVGPMMGNQIVGDGLEFWMYCISAFLIAVAAVLWSLIERERWSNAVLSIAAFSIAVMVFRMQQVWDGSAPLIGA</sequence>
<keyword evidence="1" id="KW-1133">Transmembrane helix</keyword>
<feature type="transmembrane region" description="Helical" evidence="1">
    <location>
        <begin position="96"/>
        <end position="113"/>
    </location>
</feature>
<feature type="transmembrane region" description="Helical" evidence="1">
    <location>
        <begin position="38"/>
        <end position="57"/>
    </location>
</feature>
<proteinExistence type="predicted"/>
<feature type="transmembrane region" description="Helical" evidence="1">
    <location>
        <begin position="69"/>
        <end position="89"/>
    </location>
</feature>
<name>A0ABW5RG12_9MICO</name>
<evidence type="ECO:0008006" key="4">
    <source>
        <dbReference type="Google" id="ProtNLM"/>
    </source>
</evidence>
<reference evidence="3" key="1">
    <citation type="journal article" date="2019" name="Int. J. Syst. Evol. Microbiol.">
        <title>The Global Catalogue of Microorganisms (GCM) 10K type strain sequencing project: providing services to taxonomists for standard genome sequencing and annotation.</title>
        <authorList>
            <consortium name="The Broad Institute Genomics Platform"/>
            <consortium name="The Broad Institute Genome Sequencing Center for Infectious Disease"/>
            <person name="Wu L."/>
            <person name="Ma J."/>
        </authorList>
    </citation>
    <scope>NUCLEOTIDE SEQUENCE [LARGE SCALE GENOMIC DNA]</scope>
    <source>
        <strain evidence="3">TISTR 1511</strain>
    </source>
</reference>
<protein>
    <recommendedName>
        <fullName evidence="4">Integral membrane protein</fullName>
    </recommendedName>
</protein>
<evidence type="ECO:0000313" key="2">
    <source>
        <dbReference type="EMBL" id="MFD2674041.1"/>
    </source>
</evidence>
<keyword evidence="3" id="KW-1185">Reference proteome</keyword>